<dbReference type="CDD" id="cd16328">
    <property type="entry name" value="RseA_N"/>
    <property type="match status" value="1"/>
</dbReference>
<dbReference type="AlphaFoldDB" id="A0A9J7A234"/>
<protein>
    <submittedName>
        <fullName evidence="2">Sigma-E factor negative regulatory protein</fullName>
    </submittedName>
</protein>
<reference evidence="2" key="1">
    <citation type="journal article" date="2022" name="Mol. Ecol. Resour.">
        <title>The complete and closed genome of the facultative generalist Candidatus Endoriftia persephone from deep-sea hydrothermal vents.</title>
        <authorList>
            <person name="de Oliveira A.L."/>
            <person name="Srivastava A."/>
            <person name="Espada-Hinojosa S."/>
            <person name="Bright M."/>
        </authorList>
    </citation>
    <scope>NUCLEOTIDE SEQUENCE</scope>
    <source>
        <strain evidence="2">Tica-EPR-9o50.N</strain>
    </source>
</reference>
<dbReference type="InterPro" id="IPR052383">
    <property type="entry name" value="Anti-sigma-E_RseA-like"/>
</dbReference>
<dbReference type="KEGG" id="eps:L0Y14_08075"/>
<dbReference type="RefSeq" id="WP_006474412.1">
    <property type="nucleotide sequence ID" value="NZ_CP090569.1"/>
</dbReference>
<dbReference type="Pfam" id="PF03872">
    <property type="entry name" value="RseA_N"/>
    <property type="match status" value="1"/>
</dbReference>
<evidence type="ECO:0000313" key="2">
    <source>
        <dbReference type="EMBL" id="USF89174.1"/>
    </source>
</evidence>
<dbReference type="InterPro" id="IPR005572">
    <property type="entry name" value="Anti-sigma_E_RseA_N"/>
</dbReference>
<accession>A0A9J7A234</accession>
<dbReference type="PANTHER" id="PTHR38104">
    <property type="match status" value="1"/>
</dbReference>
<dbReference type="Proteomes" id="UP001056649">
    <property type="component" value="Chromosome"/>
</dbReference>
<proteinExistence type="predicted"/>
<gene>
    <name evidence="2" type="ORF">L0Y14_08075</name>
</gene>
<dbReference type="GO" id="GO:0016989">
    <property type="term" value="F:sigma factor antagonist activity"/>
    <property type="evidence" value="ECO:0007669"/>
    <property type="project" value="InterPro"/>
</dbReference>
<evidence type="ECO:0000313" key="3">
    <source>
        <dbReference type="Proteomes" id="UP001056649"/>
    </source>
</evidence>
<evidence type="ECO:0000259" key="1">
    <source>
        <dbReference type="Pfam" id="PF03872"/>
    </source>
</evidence>
<feature type="domain" description="Anti sigma-E protein RseA N-terminal" evidence="1">
    <location>
        <begin position="6"/>
        <end position="86"/>
    </location>
</feature>
<organism evidence="2 3">
    <name type="scientific">Candidatus Endoriftia persephonae</name>
    <dbReference type="NCBI Taxonomy" id="393765"/>
    <lineage>
        <taxon>Bacteria</taxon>
        <taxon>Pseudomonadati</taxon>
        <taxon>Pseudomonadota</taxon>
        <taxon>Gammaproteobacteria</taxon>
        <taxon>Chromatiales</taxon>
        <taxon>Sedimenticolaceae</taxon>
        <taxon>Candidatus Endoriftia</taxon>
    </lineage>
</organism>
<dbReference type="Gene3D" id="1.10.10.880">
    <property type="entry name" value="Anti sigma-E protein RseA, N-terminal domain"/>
    <property type="match status" value="1"/>
</dbReference>
<dbReference type="PANTHER" id="PTHR38104:SF1">
    <property type="entry name" value="ANTI-SIGMA-E FACTOR RSEA"/>
    <property type="match status" value="1"/>
</dbReference>
<name>A0A9J7A234_9GAMM</name>
<dbReference type="EMBL" id="CP090569">
    <property type="protein sequence ID" value="USF89174.1"/>
    <property type="molecule type" value="Genomic_DNA"/>
</dbReference>
<keyword evidence="3" id="KW-1185">Reference proteome</keyword>
<dbReference type="InterPro" id="IPR036147">
    <property type="entry name" value="Anti-sigma_E_RseA_N_sf"/>
</dbReference>
<sequence length="188" mass="20591">MSEQEREKVSALVDDELSEHEISRHIGRLLETPSEQQAWARYHLIGDAMRQELGSLVQPDLASAISASLEREPTIIAPGMVKRRPASWLKPVAGTAIAASVALVAVTMVPQLINDDPVATLSPTVAVKKPPVETIYSQSGGTRWELLARPDVETKLNSYLVNHQEYAPANTMKGIMPYATFVSYDVAK</sequence>
<dbReference type="SUPFAM" id="SSF89069">
    <property type="entry name" value="N-terminal, cytoplasmic domain of anti-sigmaE factor RseA"/>
    <property type="match status" value="1"/>
</dbReference>